<dbReference type="Proteomes" id="UP000241118">
    <property type="component" value="Unassembled WGS sequence"/>
</dbReference>
<gene>
    <name evidence="1" type="ORF">B0I31_104105</name>
</gene>
<organism evidence="1 2">
    <name type="scientific">Saccharothrix carnea</name>
    <dbReference type="NCBI Taxonomy" id="1280637"/>
    <lineage>
        <taxon>Bacteria</taxon>
        <taxon>Bacillati</taxon>
        <taxon>Actinomycetota</taxon>
        <taxon>Actinomycetes</taxon>
        <taxon>Pseudonocardiales</taxon>
        <taxon>Pseudonocardiaceae</taxon>
        <taxon>Saccharothrix</taxon>
    </lineage>
</organism>
<name>A0A2P8IBG1_SACCR</name>
<evidence type="ECO:0000313" key="2">
    <source>
        <dbReference type="Proteomes" id="UP000241118"/>
    </source>
</evidence>
<protein>
    <submittedName>
        <fullName evidence="1">Uncharacterized protein</fullName>
    </submittedName>
</protein>
<evidence type="ECO:0000313" key="1">
    <source>
        <dbReference type="EMBL" id="PSL55814.1"/>
    </source>
</evidence>
<proteinExistence type="predicted"/>
<reference evidence="1 2" key="1">
    <citation type="submission" date="2018-03" db="EMBL/GenBank/DDBJ databases">
        <title>Genomic Encyclopedia of Type Strains, Phase III (KMG-III): the genomes of soil and plant-associated and newly described type strains.</title>
        <authorList>
            <person name="Whitman W."/>
        </authorList>
    </citation>
    <scope>NUCLEOTIDE SEQUENCE [LARGE SCALE GENOMIC DNA]</scope>
    <source>
        <strain evidence="1 2">CGMCC 4.7097</strain>
    </source>
</reference>
<comment type="caution">
    <text evidence="1">The sequence shown here is derived from an EMBL/GenBank/DDBJ whole genome shotgun (WGS) entry which is preliminary data.</text>
</comment>
<dbReference type="EMBL" id="PYAX01000004">
    <property type="protein sequence ID" value="PSL55814.1"/>
    <property type="molecule type" value="Genomic_DNA"/>
</dbReference>
<sequence>MSDTVRVQLLSGLRVATLPVTGVVVGGLGRANLVRRWGDHDFPLVQPATYAVPPRTW</sequence>
<dbReference type="RefSeq" id="WP_181320133.1">
    <property type="nucleotide sequence ID" value="NZ_PYAX01000004.1"/>
</dbReference>
<dbReference type="AlphaFoldDB" id="A0A2P8IBG1"/>
<accession>A0A2P8IBG1</accession>
<keyword evidence="2" id="KW-1185">Reference proteome</keyword>